<evidence type="ECO:0000313" key="2">
    <source>
        <dbReference type="Proteomes" id="UP000019365"/>
    </source>
</evidence>
<accession>W7UBE4</accession>
<dbReference type="Proteomes" id="UP000019365">
    <property type="component" value="Unassembled WGS sequence"/>
</dbReference>
<dbReference type="AlphaFoldDB" id="W7UBE4"/>
<protein>
    <submittedName>
        <fullName evidence="1">Uncharacterized protein</fullName>
    </submittedName>
</protein>
<dbReference type="PATRIC" id="fig|1341157.4.peg.3179"/>
<dbReference type="EMBL" id="ATAX01000036">
    <property type="protein sequence ID" value="EWM52406.1"/>
    <property type="molecule type" value="Genomic_DNA"/>
</dbReference>
<sequence>MKFMTADDKAYWYDSQENASGGVTFLYYNEYKAYKHKWPTAELPLFKASFFTF</sequence>
<organism evidence="1 2">
    <name type="scientific">Ruminococcus flavefaciens 007c</name>
    <dbReference type="NCBI Taxonomy" id="1341157"/>
    <lineage>
        <taxon>Bacteria</taxon>
        <taxon>Bacillati</taxon>
        <taxon>Bacillota</taxon>
        <taxon>Clostridia</taxon>
        <taxon>Eubacteriales</taxon>
        <taxon>Oscillospiraceae</taxon>
        <taxon>Ruminococcus</taxon>
    </lineage>
</organism>
<name>W7UBE4_RUMFL</name>
<comment type="caution">
    <text evidence="1">The sequence shown here is derived from an EMBL/GenBank/DDBJ whole genome shotgun (WGS) entry which is preliminary data.</text>
</comment>
<gene>
    <name evidence="1" type="ORF">RF007C_13735</name>
</gene>
<evidence type="ECO:0000313" key="1">
    <source>
        <dbReference type="EMBL" id="EWM52406.1"/>
    </source>
</evidence>
<reference evidence="1 2" key="1">
    <citation type="journal article" date="2014" name="PLoS ONE">
        <title>Rumen cellulosomics: divergent fiber-degrading strategies revealed by comparative genome-wide analysis of six ruminococcal strains.</title>
        <authorList>
            <person name="Dassa B."/>
            <person name="Borovok I."/>
            <person name="Ruimy-Israeli V."/>
            <person name="Lamed R."/>
            <person name="Flint H.J."/>
            <person name="Duncan S.H."/>
            <person name="Henrissat B."/>
            <person name="Coutinho P."/>
            <person name="Morrison M."/>
            <person name="Mosoni P."/>
            <person name="Yeoman C.J."/>
            <person name="White B.A."/>
            <person name="Bayer E.A."/>
        </authorList>
    </citation>
    <scope>NUCLEOTIDE SEQUENCE [LARGE SCALE GENOMIC DNA]</scope>
    <source>
        <strain evidence="1 2">007c</strain>
    </source>
</reference>
<keyword evidence="2" id="KW-1185">Reference proteome</keyword>
<proteinExistence type="predicted"/>